<protein>
    <submittedName>
        <fullName evidence="2">Uncharacterized protein</fullName>
    </submittedName>
</protein>
<feature type="compositionally biased region" description="Basic and acidic residues" evidence="1">
    <location>
        <begin position="34"/>
        <end position="53"/>
    </location>
</feature>
<evidence type="ECO:0000313" key="3">
    <source>
        <dbReference type="Proteomes" id="UP000076532"/>
    </source>
</evidence>
<accession>A0A166PT69</accession>
<feature type="non-terminal residue" evidence="2">
    <location>
        <position position="1"/>
    </location>
</feature>
<feature type="region of interest" description="Disordered" evidence="1">
    <location>
        <begin position="31"/>
        <end position="55"/>
    </location>
</feature>
<gene>
    <name evidence="2" type="ORF">FIBSPDRAFT_732362</name>
</gene>
<name>A0A166PT69_9AGAM</name>
<evidence type="ECO:0000313" key="2">
    <source>
        <dbReference type="EMBL" id="KZP26422.1"/>
    </source>
</evidence>
<reference evidence="2 3" key="1">
    <citation type="journal article" date="2016" name="Mol. Biol. Evol.">
        <title>Comparative Genomics of Early-Diverging Mushroom-Forming Fungi Provides Insights into the Origins of Lignocellulose Decay Capabilities.</title>
        <authorList>
            <person name="Nagy L.G."/>
            <person name="Riley R."/>
            <person name="Tritt A."/>
            <person name="Adam C."/>
            <person name="Daum C."/>
            <person name="Floudas D."/>
            <person name="Sun H."/>
            <person name="Yadav J.S."/>
            <person name="Pangilinan J."/>
            <person name="Larsson K.H."/>
            <person name="Matsuura K."/>
            <person name="Barry K."/>
            <person name="Labutti K."/>
            <person name="Kuo R."/>
            <person name="Ohm R.A."/>
            <person name="Bhattacharya S.S."/>
            <person name="Shirouzu T."/>
            <person name="Yoshinaga Y."/>
            <person name="Martin F.M."/>
            <person name="Grigoriev I.V."/>
            <person name="Hibbett D.S."/>
        </authorList>
    </citation>
    <scope>NUCLEOTIDE SEQUENCE [LARGE SCALE GENOMIC DNA]</scope>
    <source>
        <strain evidence="2 3">CBS 109695</strain>
    </source>
</reference>
<keyword evidence="3" id="KW-1185">Reference proteome</keyword>
<evidence type="ECO:0000256" key="1">
    <source>
        <dbReference type="SAM" id="MobiDB-lite"/>
    </source>
</evidence>
<dbReference type="EMBL" id="KV417514">
    <property type="protein sequence ID" value="KZP26422.1"/>
    <property type="molecule type" value="Genomic_DNA"/>
</dbReference>
<organism evidence="2 3">
    <name type="scientific">Athelia psychrophila</name>
    <dbReference type="NCBI Taxonomy" id="1759441"/>
    <lineage>
        <taxon>Eukaryota</taxon>
        <taxon>Fungi</taxon>
        <taxon>Dikarya</taxon>
        <taxon>Basidiomycota</taxon>
        <taxon>Agaricomycotina</taxon>
        <taxon>Agaricomycetes</taxon>
        <taxon>Agaricomycetidae</taxon>
        <taxon>Atheliales</taxon>
        <taxon>Atheliaceae</taxon>
        <taxon>Athelia</taxon>
    </lineage>
</organism>
<dbReference type="AlphaFoldDB" id="A0A166PT69"/>
<sequence>RLQKALRRSEALVEYQCSRMIQMQASTVLTQLENQEKKKGKGKDQNKRLHGDGMPRLLTSDEFYAVVEQATEQREKDAAAKEARSGQMDKYRKDLAHWKAEEDARAARNEAKTEAWRKAVADYKAGKELAKERNERWNGGKQQVRGPL</sequence>
<dbReference type="Proteomes" id="UP000076532">
    <property type="component" value="Unassembled WGS sequence"/>
</dbReference>
<proteinExistence type="predicted"/>